<dbReference type="GeneID" id="18880181"/>
<gene>
    <name evidence="3" type="ORF">PUNSTDRAFT_138865</name>
</gene>
<evidence type="ECO:0000313" key="4">
    <source>
        <dbReference type="Proteomes" id="UP000054196"/>
    </source>
</evidence>
<feature type="coiled-coil region" evidence="1">
    <location>
        <begin position="108"/>
        <end position="142"/>
    </location>
</feature>
<feature type="region of interest" description="Disordered" evidence="2">
    <location>
        <begin position="1"/>
        <end position="33"/>
    </location>
</feature>
<accession>R7S2W5</accession>
<evidence type="ECO:0000313" key="3">
    <source>
        <dbReference type="EMBL" id="EIN04137.1"/>
    </source>
</evidence>
<dbReference type="HOGENOM" id="CLU_765336_0_0_1"/>
<name>R7S2W5_PUNST</name>
<protein>
    <submittedName>
        <fullName evidence="3">Uncharacterized protein</fullName>
    </submittedName>
</protein>
<keyword evidence="4" id="KW-1185">Reference proteome</keyword>
<dbReference type="KEGG" id="psq:PUNSTDRAFT_138865"/>
<dbReference type="OrthoDB" id="2687033at2759"/>
<sequence length="362" mass="39662">MGPNPPGSTASNASGGRRNVTPAAQTTKEPLTRDELASLPSPVTNINEARAYLAGTGHLIDTEGPLNIDKFVIAMLQAAQDKDRRLAGNLRAFAFILETYREGTGRAVDKVEGRMEEMGAKLKAMEEQIAALGEQTNKVQRITEKLGAIEEDTLEMVGERVNEVRDAAQSAFEILQHAIERGSAQTTGKTGNIEDYDYGVTDDYNLPATRTAVTPAPKTYANTTKQTPQAPYQQIVEQNAKKNRRIIIDAKGPDVQSLTEEQLVAKANLAVDMISGEEEGRPQEVRFTSVKRLRNGGMEFELNMTQAASWIKSGAIKQKIISNFGNEAEIKEQGFAVLIENAPLYFRPEEEEDRIAVARVNG</sequence>
<proteinExistence type="predicted"/>
<dbReference type="EMBL" id="JH687556">
    <property type="protein sequence ID" value="EIN04137.1"/>
    <property type="molecule type" value="Genomic_DNA"/>
</dbReference>
<dbReference type="AlphaFoldDB" id="R7S2W5"/>
<dbReference type="Proteomes" id="UP000054196">
    <property type="component" value="Unassembled WGS sequence"/>
</dbReference>
<organism evidence="3 4">
    <name type="scientific">Punctularia strigosozonata (strain HHB-11173)</name>
    <name type="common">White-rot fungus</name>
    <dbReference type="NCBI Taxonomy" id="741275"/>
    <lineage>
        <taxon>Eukaryota</taxon>
        <taxon>Fungi</taxon>
        <taxon>Dikarya</taxon>
        <taxon>Basidiomycota</taxon>
        <taxon>Agaricomycotina</taxon>
        <taxon>Agaricomycetes</taxon>
        <taxon>Corticiales</taxon>
        <taxon>Punctulariaceae</taxon>
        <taxon>Punctularia</taxon>
    </lineage>
</organism>
<dbReference type="RefSeq" id="XP_007388608.1">
    <property type="nucleotide sequence ID" value="XM_007388546.1"/>
</dbReference>
<evidence type="ECO:0000256" key="2">
    <source>
        <dbReference type="SAM" id="MobiDB-lite"/>
    </source>
</evidence>
<reference evidence="4" key="1">
    <citation type="journal article" date="2012" name="Science">
        <title>The Paleozoic origin of enzymatic lignin decomposition reconstructed from 31 fungal genomes.</title>
        <authorList>
            <person name="Floudas D."/>
            <person name="Binder M."/>
            <person name="Riley R."/>
            <person name="Barry K."/>
            <person name="Blanchette R.A."/>
            <person name="Henrissat B."/>
            <person name="Martinez A.T."/>
            <person name="Otillar R."/>
            <person name="Spatafora J.W."/>
            <person name="Yadav J.S."/>
            <person name="Aerts A."/>
            <person name="Benoit I."/>
            <person name="Boyd A."/>
            <person name="Carlson A."/>
            <person name="Copeland A."/>
            <person name="Coutinho P.M."/>
            <person name="de Vries R.P."/>
            <person name="Ferreira P."/>
            <person name="Findley K."/>
            <person name="Foster B."/>
            <person name="Gaskell J."/>
            <person name="Glotzer D."/>
            <person name="Gorecki P."/>
            <person name="Heitman J."/>
            <person name="Hesse C."/>
            <person name="Hori C."/>
            <person name="Igarashi K."/>
            <person name="Jurgens J.A."/>
            <person name="Kallen N."/>
            <person name="Kersten P."/>
            <person name="Kohler A."/>
            <person name="Kuees U."/>
            <person name="Kumar T.K.A."/>
            <person name="Kuo A."/>
            <person name="LaButti K."/>
            <person name="Larrondo L.F."/>
            <person name="Lindquist E."/>
            <person name="Ling A."/>
            <person name="Lombard V."/>
            <person name="Lucas S."/>
            <person name="Lundell T."/>
            <person name="Martin R."/>
            <person name="McLaughlin D.J."/>
            <person name="Morgenstern I."/>
            <person name="Morin E."/>
            <person name="Murat C."/>
            <person name="Nagy L.G."/>
            <person name="Nolan M."/>
            <person name="Ohm R.A."/>
            <person name="Patyshakuliyeva A."/>
            <person name="Rokas A."/>
            <person name="Ruiz-Duenas F.J."/>
            <person name="Sabat G."/>
            <person name="Salamov A."/>
            <person name="Samejima M."/>
            <person name="Schmutz J."/>
            <person name="Slot J.C."/>
            <person name="St John F."/>
            <person name="Stenlid J."/>
            <person name="Sun H."/>
            <person name="Sun S."/>
            <person name="Syed K."/>
            <person name="Tsang A."/>
            <person name="Wiebenga A."/>
            <person name="Young D."/>
            <person name="Pisabarro A."/>
            <person name="Eastwood D.C."/>
            <person name="Martin F."/>
            <person name="Cullen D."/>
            <person name="Grigoriev I.V."/>
            <person name="Hibbett D.S."/>
        </authorList>
    </citation>
    <scope>NUCLEOTIDE SEQUENCE [LARGE SCALE GENOMIC DNA]</scope>
    <source>
        <strain evidence="4">HHB-11173 SS5</strain>
    </source>
</reference>
<keyword evidence="1" id="KW-0175">Coiled coil</keyword>
<evidence type="ECO:0000256" key="1">
    <source>
        <dbReference type="SAM" id="Coils"/>
    </source>
</evidence>